<dbReference type="GO" id="GO:0015937">
    <property type="term" value="P:coenzyme A biosynthetic process"/>
    <property type="evidence" value="ECO:0007669"/>
    <property type="project" value="UniProtKB-KW"/>
</dbReference>
<keyword evidence="1" id="KW-0173">Coenzyme A biosynthesis</keyword>
<dbReference type="SUPFAM" id="SSF52507">
    <property type="entry name" value="Homo-oligomeric flavin-containing Cys decarboxylases, HFCD"/>
    <property type="match status" value="1"/>
</dbReference>
<evidence type="ECO:0000256" key="1">
    <source>
        <dbReference type="ARBA" id="ARBA00022993"/>
    </source>
</evidence>
<feature type="non-terminal residue" evidence="5">
    <location>
        <position position="327"/>
    </location>
</feature>
<evidence type="ECO:0000256" key="3">
    <source>
        <dbReference type="SAM" id="MobiDB-lite"/>
    </source>
</evidence>
<evidence type="ECO:0000313" key="5">
    <source>
        <dbReference type="EMBL" id="CAL4126451.1"/>
    </source>
</evidence>
<comment type="similarity">
    <text evidence="2">Belongs to the HFCD (homooligomeric flavin containing Cys decarboxylase) superfamily.</text>
</comment>
<comment type="caution">
    <text evidence="5">The sequence shown here is derived from an EMBL/GenBank/DDBJ whole genome shotgun (WGS) entry which is preliminary data.</text>
</comment>
<feature type="domain" description="Flavoprotein" evidence="4">
    <location>
        <begin position="97"/>
        <end position="327"/>
    </location>
</feature>
<dbReference type="Pfam" id="PF02441">
    <property type="entry name" value="Flavoprotein"/>
    <property type="match status" value="1"/>
</dbReference>
<evidence type="ECO:0000256" key="2">
    <source>
        <dbReference type="ARBA" id="ARBA00038350"/>
    </source>
</evidence>
<dbReference type="PANTHER" id="PTHR14359:SF6">
    <property type="entry name" value="PHOSPHOPANTOTHENOYLCYSTEINE DECARBOXYLASE"/>
    <property type="match status" value="1"/>
</dbReference>
<accession>A0AAV2RLG9</accession>
<feature type="region of interest" description="Disordered" evidence="3">
    <location>
        <begin position="1"/>
        <end position="22"/>
    </location>
</feature>
<dbReference type="PROSITE" id="PS51808">
    <property type="entry name" value="CHCH"/>
    <property type="match status" value="1"/>
</dbReference>
<dbReference type="Gene3D" id="3.40.50.1950">
    <property type="entry name" value="Flavin prenyltransferase-like"/>
    <property type="match status" value="1"/>
</dbReference>
<dbReference type="EMBL" id="CAXKWB010024673">
    <property type="protein sequence ID" value="CAL4126451.1"/>
    <property type="molecule type" value="Genomic_DNA"/>
</dbReference>
<evidence type="ECO:0000259" key="4">
    <source>
        <dbReference type="Pfam" id="PF02441"/>
    </source>
</evidence>
<dbReference type="GO" id="GO:0010181">
    <property type="term" value="F:FMN binding"/>
    <property type="evidence" value="ECO:0007669"/>
    <property type="project" value="TreeGrafter"/>
</dbReference>
<dbReference type="InterPro" id="IPR036551">
    <property type="entry name" value="Flavin_trans-like"/>
</dbReference>
<name>A0AAV2RLG9_MEGNR</name>
<gene>
    <name evidence="5" type="ORF">MNOR_LOCUS25608</name>
</gene>
<evidence type="ECO:0000313" key="6">
    <source>
        <dbReference type="Proteomes" id="UP001497623"/>
    </source>
</evidence>
<dbReference type="GO" id="GO:0071513">
    <property type="term" value="C:phosphopantothenoylcysteine decarboxylase complex"/>
    <property type="evidence" value="ECO:0007669"/>
    <property type="project" value="TreeGrafter"/>
</dbReference>
<dbReference type="AlphaFoldDB" id="A0AAV2RLG9"/>
<proteinExistence type="inferred from homology"/>
<organism evidence="5 6">
    <name type="scientific">Meganyctiphanes norvegica</name>
    <name type="common">Northern krill</name>
    <name type="synonym">Thysanopoda norvegica</name>
    <dbReference type="NCBI Taxonomy" id="48144"/>
    <lineage>
        <taxon>Eukaryota</taxon>
        <taxon>Metazoa</taxon>
        <taxon>Ecdysozoa</taxon>
        <taxon>Arthropoda</taxon>
        <taxon>Crustacea</taxon>
        <taxon>Multicrustacea</taxon>
        <taxon>Malacostraca</taxon>
        <taxon>Eumalacostraca</taxon>
        <taxon>Eucarida</taxon>
        <taxon>Euphausiacea</taxon>
        <taxon>Euphausiidae</taxon>
        <taxon>Meganyctiphanes</taxon>
    </lineage>
</organism>
<sequence length="327" mass="36635">MSSMTFGQKSFTPTPPQKGSFPLDHEGECKKFMIKYMLCLRESKNENSLCRQQSKDYLECRMEKGLMAKEEWTKLGLADKLVFEKNWHLPASSSRLRIVLGCTGSVATIKVPQLARILKDQGCDVVIVPTAAACHFLVSQAKVENKDKTGDKNVKASNNQTHERVSSDIYCTKYGNNQTLKNENVTELKSGKDAFNCLYLDLQFVNDHDEWESWEGRGDPVVHIELRKWAQILIIAPLDANTLAKLACGLCDNLLTCIVRAWDPARPVLFCPAMNTFMYRHPFTAKHIAVLKEFGMIEVPVVCKQLVCGDTGPGAMAEVDTIVDTVL</sequence>
<protein>
    <recommendedName>
        <fullName evidence="4">Flavoprotein domain-containing protein</fullName>
    </recommendedName>
</protein>
<reference evidence="5 6" key="1">
    <citation type="submission" date="2024-05" db="EMBL/GenBank/DDBJ databases">
        <authorList>
            <person name="Wallberg A."/>
        </authorList>
    </citation>
    <scope>NUCLEOTIDE SEQUENCE [LARGE SCALE GENOMIC DNA]</scope>
</reference>
<feature type="compositionally biased region" description="Polar residues" evidence="3">
    <location>
        <begin position="1"/>
        <end position="12"/>
    </location>
</feature>
<dbReference type="PANTHER" id="PTHR14359">
    <property type="entry name" value="HOMO-OLIGOMERIC FLAVIN CONTAINING CYS DECARBOXYLASE FAMILY"/>
    <property type="match status" value="1"/>
</dbReference>
<dbReference type="GO" id="GO:0004633">
    <property type="term" value="F:phosphopantothenoylcysteine decarboxylase activity"/>
    <property type="evidence" value="ECO:0007669"/>
    <property type="project" value="TreeGrafter"/>
</dbReference>
<dbReference type="InterPro" id="IPR003382">
    <property type="entry name" value="Flavoprotein"/>
</dbReference>
<dbReference type="Proteomes" id="UP001497623">
    <property type="component" value="Unassembled WGS sequence"/>
</dbReference>
<keyword evidence="6" id="KW-1185">Reference proteome</keyword>